<proteinExistence type="predicted"/>
<evidence type="ECO:0000259" key="1">
    <source>
        <dbReference type="Pfam" id="PF17194"/>
    </source>
</evidence>
<organism evidence="2 3">
    <name type="scientific">Paraburkholderia caledonica</name>
    <dbReference type="NCBI Taxonomy" id="134536"/>
    <lineage>
        <taxon>Bacteria</taxon>
        <taxon>Pseudomonadati</taxon>
        <taxon>Pseudomonadota</taxon>
        <taxon>Betaproteobacteria</taxon>
        <taxon>Burkholderiales</taxon>
        <taxon>Burkholderiaceae</taxon>
        <taxon>Paraburkholderia</taxon>
    </lineage>
</organism>
<protein>
    <recommendedName>
        <fullName evidence="1">Transcriptional regulator AbiEi antitoxin N-terminal domain-containing protein</fullName>
    </recommendedName>
</protein>
<dbReference type="EMBL" id="JAURTK010000017">
    <property type="protein sequence ID" value="MDP9651222.1"/>
    <property type="molecule type" value="Genomic_DNA"/>
</dbReference>
<comment type="caution">
    <text evidence="2">The sequence shown here is derived from an EMBL/GenBank/DDBJ whole genome shotgun (WGS) entry which is preliminary data.</text>
</comment>
<dbReference type="AlphaFoldDB" id="A0AB73IPC8"/>
<evidence type="ECO:0000313" key="2">
    <source>
        <dbReference type="EMBL" id="MDP9651222.1"/>
    </source>
</evidence>
<sequence length="275" mass="29885">MLRHMGISAVLAAHMVKSGWLRGLSRGVYLLTGDTPTKDGSIEYLTRRIAGLHVGGKAALSCQGVCHNIAFREKIVLWGRESYRTLSWVDQYLIYLFRATVLFDDDLPYEKGLKPLPAGDPEVKVSVPERSHTGTHHDIGKGQSLEEASSLMVSLRNLHADVLAEILSHCRRAQLFRPHSAMLPVEEHAACAVAQQGSHVCIATPTDAQQPDLASGASESISIAGSLSDSLASTPGIALSSAARLFAMTSPYSASKSRRVFICMVRNLTFCCRNR</sequence>
<dbReference type="InterPro" id="IPR021561">
    <property type="entry name" value="AbiEi_3"/>
</dbReference>
<dbReference type="Pfam" id="PF17194">
    <property type="entry name" value="AbiEi_3_N"/>
    <property type="match status" value="1"/>
</dbReference>
<evidence type="ECO:0000313" key="3">
    <source>
        <dbReference type="Proteomes" id="UP001229486"/>
    </source>
</evidence>
<accession>A0AB73IPC8</accession>
<name>A0AB73IPC8_9BURK</name>
<gene>
    <name evidence="2" type="ORF">J2793_006697</name>
</gene>
<dbReference type="Pfam" id="PF11459">
    <property type="entry name" value="AbiEi_3"/>
    <property type="match status" value="1"/>
</dbReference>
<reference evidence="2" key="1">
    <citation type="submission" date="2023-07" db="EMBL/GenBank/DDBJ databases">
        <title>Sorghum-associated microbial communities from plants grown in Nebraska, USA.</title>
        <authorList>
            <person name="Schachtman D."/>
        </authorList>
    </citation>
    <scope>NUCLEOTIDE SEQUENCE</scope>
    <source>
        <strain evidence="2">DS1061</strain>
    </source>
</reference>
<feature type="domain" description="Transcriptional regulator AbiEi antitoxin N-terminal" evidence="1">
    <location>
        <begin position="1"/>
        <end position="71"/>
    </location>
</feature>
<dbReference type="Proteomes" id="UP001229486">
    <property type="component" value="Unassembled WGS sequence"/>
</dbReference>
<dbReference type="InterPro" id="IPR033455">
    <property type="entry name" value="AbiEi_3_N"/>
</dbReference>